<evidence type="ECO:0000256" key="9">
    <source>
        <dbReference type="ARBA" id="ARBA00022946"/>
    </source>
</evidence>
<comment type="function">
    <text evidence="1 15">N-acetylglutamate synthase involved in arginine biosynthesis.</text>
</comment>
<comment type="caution">
    <text evidence="18">The sequence shown here is derived from an EMBL/GenBank/DDBJ whole genome shotgun (WGS) entry which is preliminary data.</text>
</comment>
<dbReference type="EMBL" id="JAVRRL010000002">
    <property type="protein sequence ID" value="KAK5118529.1"/>
    <property type="molecule type" value="Genomic_DNA"/>
</dbReference>
<dbReference type="AlphaFoldDB" id="A0AAN7TJY3"/>
<comment type="similarity">
    <text evidence="4 15">Belongs to the acetyltransferase family.</text>
</comment>
<evidence type="ECO:0000256" key="6">
    <source>
        <dbReference type="ARBA" id="ARBA00018802"/>
    </source>
</evidence>
<dbReference type="PIRSF" id="PIRSF007892">
    <property type="entry name" value="NAGS_fungal"/>
    <property type="match status" value="1"/>
</dbReference>
<dbReference type="InterPro" id="IPR011190">
    <property type="entry name" value="GlcNAc_Synth_fun"/>
</dbReference>
<dbReference type="GO" id="GO:0006526">
    <property type="term" value="P:L-arginine biosynthetic process"/>
    <property type="evidence" value="ECO:0007669"/>
    <property type="project" value="TreeGrafter"/>
</dbReference>
<feature type="region of interest" description="Disordered" evidence="16">
    <location>
        <begin position="331"/>
        <end position="350"/>
    </location>
</feature>
<name>A0AAN7TJY3_9PEZI</name>
<protein>
    <recommendedName>
        <fullName evidence="6 15">Amino-acid acetyltransferase, mitochondrial</fullName>
        <ecNumber evidence="5 15">2.3.1.1</ecNumber>
    </recommendedName>
    <alternativeName>
        <fullName evidence="12 15">Glutamate N-acetyltransferase</fullName>
    </alternativeName>
    <alternativeName>
        <fullName evidence="13 15">N-acetylglutamate synthase</fullName>
    </alternativeName>
</protein>
<dbReference type="GO" id="GO:0006592">
    <property type="term" value="P:ornithine biosynthetic process"/>
    <property type="evidence" value="ECO:0007669"/>
    <property type="project" value="TreeGrafter"/>
</dbReference>
<evidence type="ECO:0000256" key="16">
    <source>
        <dbReference type="SAM" id="MobiDB-lite"/>
    </source>
</evidence>
<gene>
    <name evidence="18" type="ORF">LTR62_003044</name>
</gene>
<keyword evidence="9" id="KW-0809">Transit peptide</keyword>
<dbReference type="GO" id="GO:0004042">
    <property type="term" value="F:L-glutamate N-acetyltransferase activity"/>
    <property type="evidence" value="ECO:0007669"/>
    <property type="project" value="InterPro"/>
</dbReference>
<dbReference type="EC" id="2.3.1.1" evidence="5 15"/>
<evidence type="ECO:0000313" key="19">
    <source>
        <dbReference type="Proteomes" id="UP001310890"/>
    </source>
</evidence>
<dbReference type="PANTHER" id="PTHR23342">
    <property type="entry name" value="N-ACETYLGLUTAMATE SYNTHASE"/>
    <property type="match status" value="1"/>
</dbReference>
<dbReference type="FunFam" id="3.40.630.30:FF:000049">
    <property type="entry name" value="Amino-acid acetyltransferase, mitochondrial"/>
    <property type="match status" value="1"/>
</dbReference>
<comment type="subcellular location">
    <subcellularLocation>
        <location evidence="2 15">Mitochondrion</location>
    </subcellularLocation>
</comment>
<proteinExistence type="inferred from homology"/>
<evidence type="ECO:0000256" key="5">
    <source>
        <dbReference type="ARBA" id="ARBA00012697"/>
    </source>
</evidence>
<evidence type="ECO:0000256" key="12">
    <source>
        <dbReference type="ARBA" id="ARBA00030346"/>
    </source>
</evidence>
<evidence type="ECO:0000256" key="3">
    <source>
        <dbReference type="ARBA" id="ARBA00004925"/>
    </source>
</evidence>
<evidence type="ECO:0000256" key="11">
    <source>
        <dbReference type="ARBA" id="ARBA00023315"/>
    </source>
</evidence>
<dbReference type="PANTHER" id="PTHR23342:SF4">
    <property type="entry name" value="AMINO-ACID ACETYLTRANSFERASE, MITOCHONDRIAL"/>
    <property type="match status" value="1"/>
</dbReference>
<evidence type="ECO:0000256" key="2">
    <source>
        <dbReference type="ARBA" id="ARBA00004173"/>
    </source>
</evidence>
<dbReference type="InterPro" id="IPR006855">
    <property type="entry name" value="Vertebrate-like_GNAT_dom"/>
</dbReference>
<evidence type="ECO:0000256" key="4">
    <source>
        <dbReference type="ARBA" id="ARBA00008694"/>
    </source>
</evidence>
<evidence type="ECO:0000313" key="18">
    <source>
        <dbReference type="EMBL" id="KAK5118529.1"/>
    </source>
</evidence>
<keyword evidence="8 15" id="KW-0808">Transferase</keyword>
<sequence>MDVLSANATRRDAKQYLARFLPSKLKAKRELNAAPTARLCRDQERLDKIGVNLGGLYAPSRAIANSAQFVRDEHLPQVEKTAAQQVMHVALVCLRAPESLDDALIDGLATTLSQLVKLDMRIIVVLELASNSSGVTSLEYRAEYATQAERLRHAINKHSEQAACFVTSALQALDDTPSEVEVFVPELIMGPLKRNMVPILPPFAYTAIAQLKQVDVGSVMLGLTRMVSSKAADVDTEPRNPSIKTLLDRIIVLDQAGGIPSRRRSDNAHIFINLAQEFDGIYNELSRYAAWDDTVSRPNMFDQHQANLKMLRECLEILPAESSGLIISPQEAATSSQATQPQATTIGTGTRRQKNTLIHNLLTNKPMVSSSLPAARISSPPNPNSASSAATATLVKRGMPVTILPTPHRTHAWQPPTNGISDLDLQTHPGINFPRLVNLIEASFRRKLDVEHYMSRIRHRTAGVIIAGDYEGAAILTWEQPPSPDGRLVPYLDKFAVAPSSQGSSGVADVLFQSLVRSCFPHGFCWRSRRDNPVNKWYFERCAGSWSIPDTQWTLFWTGEEGVVEDVGGRWGDYVGVCERVGPSWGDGGRVG</sequence>
<organism evidence="18 19">
    <name type="scientific">Meristemomyces frigidus</name>
    <dbReference type="NCBI Taxonomy" id="1508187"/>
    <lineage>
        <taxon>Eukaryota</taxon>
        <taxon>Fungi</taxon>
        <taxon>Dikarya</taxon>
        <taxon>Ascomycota</taxon>
        <taxon>Pezizomycotina</taxon>
        <taxon>Dothideomycetes</taxon>
        <taxon>Dothideomycetidae</taxon>
        <taxon>Mycosphaerellales</taxon>
        <taxon>Teratosphaeriaceae</taxon>
        <taxon>Meristemomyces</taxon>
    </lineage>
</organism>
<feature type="compositionally biased region" description="Low complexity" evidence="16">
    <location>
        <begin position="331"/>
        <end position="345"/>
    </location>
</feature>
<dbReference type="PROSITE" id="PS51731">
    <property type="entry name" value="GNAT_NAGS"/>
    <property type="match status" value="1"/>
</dbReference>
<comment type="pathway">
    <text evidence="3 15">Amino-acid biosynthesis; L-arginine biosynthesis; N(2)-acetyl-L-ornithine from L-glutamate: step 1/4.</text>
</comment>
<accession>A0AAN7TJY3</accession>
<feature type="domain" description="N-acetyltransferase" evidence="17">
    <location>
        <begin position="420"/>
        <end position="581"/>
    </location>
</feature>
<evidence type="ECO:0000256" key="8">
    <source>
        <dbReference type="ARBA" id="ARBA00022679"/>
    </source>
</evidence>
<comment type="catalytic activity">
    <reaction evidence="14 15">
        <text>L-glutamate + acetyl-CoA = N-acetyl-L-glutamate + CoA + H(+)</text>
        <dbReference type="Rhea" id="RHEA:24292"/>
        <dbReference type="ChEBI" id="CHEBI:15378"/>
        <dbReference type="ChEBI" id="CHEBI:29985"/>
        <dbReference type="ChEBI" id="CHEBI:44337"/>
        <dbReference type="ChEBI" id="CHEBI:57287"/>
        <dbReference type="ChEBI" id="CHEBI:57288"/>
        <dbReference type="EC" id="2.3.1.1"/>
    </reaction>
</comment>
<dbReference type="GO" id="GO:0005759">
    <property type="term" value="C:mitochondrial matrix"/>
    <property type="evidence" value="ECO:0007669"/>
    <property type="project" value="TreeGrafter"/>
</dbReference>
<dbReference type="Gene3D" id="3.40.630.30">
    <property type="match status" value="1"/>
</dbReference>
<reference evidence="18" key="1">
    <citation type="submission" date="2023-08" db="EMBL/GenBank/DDBJ databases">
        <title>Black Yeasts Isolated from many extreme environments.</title>
        <authorList>
            <person name="Coleine C."/>
            <person name="Stajich J.E."/>
            <person name="Selbmann L."/>
        </authorList>
    </citation>
    <scope>NUCLEOTIDE SEQUENCE</scope>
    <source>
        <strain evidence="18">CCFEE 5401</strain>
    </source>
</reference>
<evidence type="ECO:0000256" key="7">
    <source>
        <dbReference type="ARBA" id="ARBA00022605"/>
    </source>
</evidence>
<dbReference type="Proteomes" id="UP001310890">
    <property type="component" value="Unassembled WGS sequence"/>
</dbReference>
<evidence type="ECO:0000256" key="14">
    <source>
        <dbReference type="ARBA" id="ARBA00048372"/>
    </source>
</evidence>
<keyword evidence="7 15" id="KW-0028">Amino-acid biosynthesis</keyword>
<keyword evidence="11 15" id="KW-0012">Acyltransferase</keyword>
<evidence type="ECO:0000256" key="1">
    <source>
        <dbReference type="ARBA" id="ARBA00002294"/>
    </source>
</evidence>
<dbReference type="Pfam" id="PF04768">
    <property type="entry name" value="NAT"/>
    <property type="match status" value="1"/>
</dbReference>
<evidence type="ECO:0000256" key="10">
    <source>
        <dbReference type="ARBA" id="ARBA00023128"/>
    </source>
</evidence>
<evidence type="ECO:0000259" key="17">
    <source>
        <dbReference type="PROSITE" id="PS51731"/>
    </source>
</evidence>
<evidence type="ECO:0000256" key="15">
    <source>
        <dbReference type="PIRNR" id="PIRNR007892"/>
    </source>
</evidence>
<keyword evidence="10 15" id="KW-0496">Mitochondrion</keyword>
<evidence type="ECO:0000256" key="13">
    <source>
        <dbReference type="ARBA" id="ARBA00033251"/>
    </source>
</evidence>